<evidence type="ECO:0000313" key="3">
    <source>
        <dbReference type="Proteomes" id="UP000038009"/>
    </source>
</evidence>
<feature type="domain" description="PCI" evidence="1">
    <location>
        <begin position="245"/>
        <end position="414"/>
    </location>
</feature>
<dbReference type="PROSITE" id="PS50250">
    <property type="entry name" value="PCI"/>
    <property type="match status" value="1"/>
</dbReference>
<dbReference type="VEuPathDB" id="TriTrypDB:Lsey_0121_0270"/>
<keyword evidence="3" id="KW-1185">Reference proteome</keyword>
<protein>
    <recommendedName>
        <fullName evidence="1">PCI domain-containing protein</fullName>
    </recommendedName>
</protein>
<gene>
    <name evidence="2" type="ORF">ABL78_4283</name>
</gene>
<proteinExistence type="predicted"/>
<accession>A0A0N1IKE5</accession>
<evidence type="ECO:0000259" key="1">
    <source>
        <dbReference type="PROSITE" id="PS50250"/>
    </source>
</evidence>
<dbReference type="OrthoDB" id="194139at2759"/>
<dbReference type="Gene3D" id="1.25.40.570">
    <property type="match status" value="1"/>
</dbReference>
<dbReference type="InterPro" id="IPR036390">
    <property type="entry name" value="WH_DNA-bd_sf"/>
</dbReference>
<evidence type="ECO:0000313" key="2">
    <source>
        <dbReference type="EMBL" id="KPI86668.1"/>
    </source>
</evidence>
<name>A0A0N1IKE5_LEPSE</name>
<dbReference type="InterPro" id="IPR050871">
    <property type="entry name" value="26S_Proteasome/COP9_Components"/>
</dbReference>
<dbReference type="PANTHER" id="PTHR10678">
    <property type="entry name" value="26S PROTEASOME NON-ATPASE REGULATORY SUBUNIT 11/COP9 SIGNALOSOME COMPLEX SUBUNIT 2"/>
    <property type="match status" value="1"/>
</dbReference>
<dbReference type="SUPFAM" id="SSF46785">
    <property type="entry name" value="Winged helix' DNA-binding domain"/>
    <property type="match status" value="1"/>
</dbReference>
<reference evidence="2 3" key="1">
    <citation type="journal article" date="2015" name="PLoS Pathog.">
        <title>Leptomonas seymouri: Adaptations to the Dixenous Life Cycle Analyzed by Genome Sequencing, Transcriptome Profiling and Co-infection with Leishmania donovani.</title>
        <authorList>
            <person name="Kraeva N."/>
            <person name="Butenko A."/>
            <person name="Hlavacova J."/>
            <person name="Kostygov A."/>
            <person name="Myskova J."/>
            <person name="Grybchuk D."/>
            <person name="Lestinova T."/>
            <person name="Votypka J."/>
            <person name="Volf P."/>
            <person name="Opperdoes F."/>
            <person name="Flegontov P."/>
            <person name="Lukes J."/>
            <person name="Yurchenko V."/>
        </authorList>
    </citation>
    <scope>NUCLEOTIDE SEQUENCE [LARGE SCALE GENOMIC DNA]</scope>
    <source>
        <strain evidence="2 3">ATCC 30220</strain>
    </source>
</reference>
<dbReference type="InterPro" id="IPR000717">
    <property type="entry name" value="PCI_dom"/>
</dbReference>
<comment type="caution">
    <text evidence="2">The sequence shown here is derived from an EMBL/GenBank/DDBJ whole genome shotgun (WGS) entry which is preliminary data.</text>
</comment>
<dbReference type="Pfam" id="PF01399">
    <property type="entry name" value="PCI"/>
    <property type="match status" value="1"/>
</dbReference>
<dbReference type="Proteomes" id="UP000038009">
    <property type="component" value="Unassembled WGS sequence"/>
</dbReference>
<organism evidence="2 3">
    <name type="scientific">Leptomonas seymouri</name>
    <dbReference type="NCBI Taxonomy" id="5684"/>
    <lineage>
        <taxon>Eukaryota</taxon>
        <taxon>Discoba</taxon>
        <taxon>Euglenozoa</taxon>
        <taxon>Kinetoplastea</taxon>
        <taxon>Metakinetoplastina</taxon>
        <taxon>Trypanosomatida</taxon>
        <taxon>Trypanosomatidae</taxon>
        <taxon>Leishmaniinae</taxon>
        <taxon>Leptomonas</taxon>
    </lineage>
</organism>
<sequence>MEDDYYYDDDGYDEYYNAGADEAADVDPLEVKYIDGKSYMQNNVEESLRCLREVLDEDTAHGRWTFKALKMLSRATRMAKQYEEMTQYYAQVAHFCHPDVGEAAIAKAMLKFSEESKRVPGQWRERTLQITLEVAMSDMEHYRNVLVPTLLQRAALFLEESKCKEALDDLQVALQHCGQLDATVAQLNATSVYQVRALQLVAYRKLRRYAELRSTYNAIRQVQAALPPLRMIGGVMESAGHLFLHDGDWNAAHRAFASALRCYTECGDAQQYAVVKYVVLSTMMADLPVDVFSQDDTLANHPYVRPVRALWTAFAARDITAFFSVLTDPENVACFARDAEFTPYVEAVVYQLRVNYLVRYTKSFATVLLSDLCRQLQMEEQPCKDLCTSAILHGLLKGRINDQRKLLVLTSAAERGQSCLGSAETLRGFSVLTSGMCCERIRYK</sequence>
<dbReference type="EMBL" id="LJSK01000121">
    <property type="protein sequence ID" value="KPI86668.1"/>
    <property type="molecule type" value="Genomic_DNA"/>
</dbReference>
<dbReference type="AlphaFoldDB" id="A0A0N1IKE5"/>
<dbReference type="OMA" id="SEENWKD"/>